<sequence>MIVFWSMLFVMGGVWSAYALKRRFSGCDLNHIKLYFCVVYNGYFVVSYIEVIKYGEFPFFGIRTDFIIQYPIIGWFAFFGILAHGFALPTKWKASDSSERKKEEDR</sequence>
<keyword evidence="1" id="KW-1133">Transmembrane helix</keyword>
<feature type="transmembrane region" description="Helical" evidence="1">
    <location>
        <begin position="66"/>
        <end position="87"/>
    </location>
</feature>
<evidence type="ECO:0000313" key="2">
    <source>
        <dbReference type="EMBL" id="SDZ69254.1"/>
    </source>
</evidence>
<keyword evidence="1" id="KW-0472">Membrane</keyword>
<evidence type="ECO:0000313" key="3">
    <source>
        <dbReference type="Proteomes" id="UP000182902"/>
    </source>
</evidence>
<dbReference type="Proteomes" id="UP000182902">
    <property type="component" value="Unassembled WGS sequence"/>
</dbReference>
<proteinExistence type="predicted"/>
<gene>
    <name evidence="2" type="ORF">SAMN05216247_12528</name>
</gene>
<dbReference type="AlphaFoldDB" id="A0A1H3V3M1"/>
<protein>
    <submittedName>
        <fullName evidence="2">Uncharacterized protein</fullName>
    </submittedName>
</protein>
<dbReference type="EMBL" id="FNOX01000025">
    <property type="protein sequence ID" value="SDZ69254.1"/>
    <property type="molecule type" value="Genomic_DNA"/>
</dbReference>
<reference evidence="2 3" key="1">
    <citation type="submission" date="2016-10" db="EMBL/GenBank/DDBJ databases">
        <authorList>
            <person name="de Groot N.N."/>
        </authorList>
    </citation>
    <scope>NUCLEOTIDE SEQUENCE [LARGE SCALE GENOMIC DNA]</scope>
    <source>
        <strain evidence="2 3">ICMP 14252</strain>
    </source>
</reference>
<organism evidence="2 3">
    <name type="scientific">Pseudomonas salomonii</name>
    <dbReference type="NCBI Taxonomy" id="191391"/>
    <lineage>
        <taxon>Bacteria</taxon>
        <taxon>Pseudomonadati</taxon>
        <taxon>Pseudomonadota</taxon>
        <taxon>Gammaproteobacteria</taxon>
        <taxon>Pseudomonadales</taxon>
        <taxon>Pseudomonadaceae</taxon>
        <taxon>Pseudomonas</taxon>
    </lineage>
</organism>
<name>A0A1H3V3M1_9PSED</name>
<feature type="transmembrane region" description="Helical" evidence="1">
    <location>
        <begin position="32"/>
        <end position="54"/>
    </location>
</feature>
<keyword evidence="1" id="KW-0812">Transmembrane</keyword>
<evidence type="ECO:0000256" key="1">
    <source>
        <dbReference type="SAM" id="Phobius"/>
    </source>
</evidence>
<accession>A0A1H3V3M1</accession>